<geneLocation type="plasmid" evidence="1">
    <name>1</name>
</geneLocation>
<organism evidence="1">
    <name type="scientific">Methylobacterium bullatum</name>
    <dbReference type="NCBI Taxonomy" id="570505"/>
    <lineage>
        <taxon>Bacteria</taxon>
        <taxon>Pseudomonadati</taxon>
        <taxon>Pseudomonadota</taxon>
        <taxon>Alphaproteobacteria</taxon>
        <taxon>Hyphomicrobiales</taxon>
        <taxon>Methylobacteriaceae</taxon>
        <taxon>Methylobacterium</taxon>
    </lineage>
</organism>
<keyword evidence="1" id="KW-0614">Plasmid</keyword>
<protein>
    <submittedName>
        <fullName evidence="1">Uncharacterized protein</fullName>
    </submittedName>
</protein>
<dbReference type="AlphaFoldDB" id="A0A679K627"/>
<accession>A0A679K627</accession>
<evidence type="ECO:0000313" key="1">
    <source>
        <dbReference type="EMBL" id="CAA2139514.1"/>
    </source>
</evidence>
<sequence>MSSSVHFEHILLGDSESEENACLGISDGRVVAILVRSSEFENYAEQTRWYLDKGFGSCDQQGLMFPSLDAAKSWITTQLSINYMYGGIAFI</sequence>
<reference evidence="1" key="1">
    <citation type="submission" date="2019-12" db="EMBL/GenBank/DDBJ databases">
        <authorList>
            <person name="Cremers G."/>
        </authorList>
    </citation>
    <scope>NUCLEOTIDE SEQUENCE</scope>
    <source>
        <strain evidence="1">Mbul2</strain>
        <plasmid evidence="1">1</plasmid>
    </source>
</reference>
<name>A0A679K627_9HYPH</name>
<gene>
    <name evidence="1" type="ORF">MBLL_01655</name>
</gene>
<proteinExistence type="predicted"/>
<dbReference type="EMBL" id="LR743510">
    <property type="protein sequence ID" value="CAA2139514.1"/>
    <property type="molecule type" value="Genomic_DNA"/>
</dbReference>